<dbReference type="AlphaFoldDB" id="A0A1I7RJW5"/>
<evidence type="ECO:0000313" key="4">
    <source>
        <dbReference type="Proteomes" id="UP000659654"/>
    </source>
</evidence>
<dbReference type="PANTHER" id="PTHR45907">
    <property type="entry name" value="SERPENTINE RECEPTOR, CLASS J"/>
    <property type="match status" value="1"/>
</dbReference>
<dbReference type="InterPro" id="IPR019421">
    <property type="entry name" value="7TM_GPCR_serpentine_rcpt_Srd"/>
</dbReference>
<evidence type="ECO:0000313" key="5">
    <source>
        <dbReference type="WBParaSite" id="BXY_0099700.1"/>
    </source>
</evidence>
<dbReference type="Proteomes" id="UP000095284">
    <property type="component" value="Unplaced"/>
</dbReference>
<reference evidence="5" key="1">
    <citation type="submission" date="2016-11" db="UniProtKB">
        <authorList>
            <consortium name="WormBaseParasite"/>
        </authorList>
    </citation>
    <scope>IDENTIFICATION</scope>
</reference>
<feature type="transmembrane region" description="Helical" evidence="1">
    <location>
        <begin position="222"/>
        <end position="245"/>
    </location>
</feature>
<dbReference type="OrthoDB" id="5850917at2759"/>
<protein>
    <submittedName>
        <fullName evidence="2">(pine wood nematode) hypothetical protein</fullName>
    </submittedName>
</protein>
<evidence type="ECO:0000256" key="1">
    <source>
        <dbReference type="SAM" id="Phobius"/>
    </source>
</evidence>
<keyword evidence="1" id="KW-0472">Membrane</keyword>
<dbReference type="EMBL" id="CAJFDI010000006">
    <property type="protein sequence ID" value="CAD5233750.1"/>
    <property type="molecule type" value="Genomic_DNA"/>
</dbReference>
<dbReference type="WBParaSite" id="BXY_0099700.1">
    <property type="protein sequence ID" value="BXY_0099700.1"/>
    <property type="gene ID" value="BXY_0099700"/>
</dbReference>
<feature type="transmembrane region" description="Helical" evidence="1">
    <location>
        <begin position="77"/>
        <end position="97"/>
    </location>
</feature>
<dbReference type="Proteomes" id="UP000582659">
    <property type="component" value="Unassembled WGS sequence"/>
</dbReference>
<feature type="transmembrane region" description="Helical" evidence="1">
    <location>
        <begin position="266"/>
        <end position="294"/>
    </location>
</feature>
<proteinExistence type="predicted"/>
<feature type="transmembrane region" description="Helical" evidence="1">
    <location>
        <begin position="306"/>
        <end position="327"/>
    </location>
</feature>
<dbReference type="InterPro" id="IPR019423">
    <property type="entry name" value="7TM_GPCR_serpentine_rcpt_Srj"/>
</dbReference>
<accession>A0A1I7RJW5</accession>
<keyword evidence="1" id="KW-1133">Transmembrane helix</keyword>
<reference evidence="2" key="2">
    <citation type="submission" date="2020-09" db="EMBL/GenBank/DDBJ databases">
        <authorList>
            <person name="Kikuchi T."/>
        </authorList>
    </citation>
    <scope>NUCLEOTIDE SEQUENCE</scope>
    <source>
        <strain evidence="2">Ka4C1</strain>
    </source>
</reference>
<feature type="transmembrane region" description="Helical" evidence="1">
    <location>
        <begin position="123"/>
        <end position="142"/>
    </location>
</feature>
<evidence type="ECO:0000313" key="3">
    <source>
        <dbReference type="Proteomes" id="UP000095284"/>
    </source>
</evidence>
<keyword evidence="1" id="KW-0812">Transmembrane</keyword>
<sequence length="355" mass="40787">MSLTIRPAPCEENPYAWDISSDNATVFVEPYDELGNLSKILLLNYTVTSLGGGILSFLMLYLVLFKTSGALKNYQNMLLICCSTDLIYWAVDNFMWMKFKETDGVFMIKMEGLAGHLGRPYRVFTMAFYVWIISFLNIMLPVQFYYRYHSLTRNGFLSASQTLALSFFSLILTLPNFFLSYASYNSSPEERPGFNYGTLWYQEYPMPNILFGDVRSVYQKAYFFYGGAIISVSFIIALVIGYRTLQRIKQMRDSYSDKTKRLQKQLSDFMIVQAMIPVCVCVIPVMSFVIPAFFYLDTGMMCVYSAIAVSWIPVLNPIITIMVIIPFRRIVCGVFHKRVVVNTSYNRSTTDQVIP</sequence>
<gene>
    <name evidence="2" type="ORF">BXYJ_LOCUS13841</name>
</gene>
<feature type="transmembrane region" description="Helical" evidence="1">
    <location>
        <begin position="163"/>
        <end position="184"/>
    </location>
</feature>
<dbReference type="PANTHER" id="PTHR45907:SF16">
    <property type="entry name" value="SERPENTINE RECEPTOR, CLASS J"/>
    <property type="match status" value="1"/>
</dbReference>
<dbReference type="Pfam" id="PF10317">
    <property type="entry name" value="7TM_GPCR_Srd"/>
    <property type="match status" value="1"/>
</dbReference>
<keyword evidence="4" id="KW-1185">Reference proteome</keyword>
<evidence type="ECO:0000313" key="2">
    <source>
        <dbReference type="EMBL" id="CAD5233750.1"/>
    </source>
</evidence>
<feature type="transmembrane region" description="Helical" evidence="1">
    <location>
        <begin position="42"/>
        <end position="65"/>
    </location>
</feature>
<name>A0A1I7RJW5_BURXY</name>
<organism evidence="3 5">
    <name type="scientific">Bursaphelenchus xylophilus</name>
    <name type="common">Pinewood nematode worm</name>
    <name type="synonym">Aphelenchoides xylophilus</name>
    <dbReference type="NCBI Taxonomy" id="6326"/>
    <lineage>
        <taxon>Eukaryota</taxon>
        <taxon>Metazoa</taxon>
        <taxon>Ecdysozoa</taxon>
        <taxon>Nematoda</taxon>
        <taxon>Chromadorea</taxon>
        <taxon>Rhabditida</taxon>
        <taxon>Tylenchina</taxon>
        <taxon>Tylenchomorpha</taxon>
        <taxon>Aphelenchoidea</taxon>
        <taxon>Aphelenchoididae</taxon>
        <taxon>Bursaphelenchus</taxon>
    </lineage>
</organism>
<dbReference type="EMBL" id="CAJFCV020000006">
    <property type="protein sequence ID" value="CAG9129115.1"/>
    <property type="molecule type" value="Genomic_DNA"/>
</dbReference>
<dbReference type="Proteomes" id="UP000659654">
    <property type="component" value="Unassembled WGS sequence"/>
</dbReference>